<accession>A0A3N0ECI6</accession>
<dbReference type="AlphaFoldDB" id="A0A3N0ECI6"/>
<gene>
    <name evidence="1" type="ORF">EFW17_08660</name>
</gene>
<comment type="caution">
    <text evidence="1">The sequence shown here is derived from an EMBL/GenBank/DDBJ whole genome shotgun (WGS) entry which is preliminary data.</text>
</comment>
<keyword evidence="2" id="KW-1185">Reference proteome</keyword>
<name>A0A3N0ECI6_9ACTN</name>
<dbReference type="Proteomes" id="UP000269198">
    <property type="component" value="Unassembled WGS sequence"/>
</dbReference>
<sequence>MDGFVVGYVPHRAGDLVSDFATEWEGVGFKSRVWEHRTSEGGYRVDLKLNVLRGERLTSVEALRDFIADYEEKEPDWDPRPFLNGPWHGYRTEGLAFWLVDDGVGVSVRLDPRRFDDRELTLTAHGVRPEN</sequence>
<proteinExistence type="predicted"/>
<organism evidence="1 2">
    <name type="scientific">Halostreptopolyspora alba</name>
    <dbReference type="NCBI Taxonomy" id="2487137"/>
    <lineage>
        <taxon>Bacteria</taxon>
        <taxon>Bacillati</taxon>
        <taxon>Actinomycetota</taxon>
        <taxon>Actinomycetes</taxon>
        <taxon>Streptosporangiales</taxon>
        <taxon>Nocardiopsidaceae</taxon>
        <taxon>Halostreptopolyspora</taxon>
    </lineage>
</organism>
<reference evidence="1 2" key="1">
    <citation type="submission" date="2018-11" db="EMBL/GenBank/DDBJ databases">
        <title>The genome draft of YIM 96095.</title>
        <authorList>
            <person name="Tang S.-K."/>
            <person name="Chunyu W.-X."/>
            <person name="Feng Y.-Z."/>
        </authorList>
    </citation>
    <scope>NUCLEOTIDE SEQUENCE [LARGE SCALE GENOMIC DNA]</scope>
    <source>
        <strain evidence="1 2">YIM 96095</strain>
    </source>
</reference>
<evidence type="ECO:0000313" key="1">
    <source>
        <dbReference type="EMBL" id="RNL85536.1"/>
    </source>
</evidence>
<protein>
    <submittedName>
        <fullName evidence="1">Uncharacterized protein</fullName>
    </submittedName>
</protein>
<dbReference type="EMBL" id="RJMB01000006">
    <property type="protein sequence ID" value="RNL85536.1"/>
    <property type="molecule type" value="Genomic_DNA"/>
</dbReference>
<evidence type="ECO:0000313" key="2">
    <source>
        <dbReference type="Proteomes" id="UP000269198"/>
    </source>
</evidence>